<dbReference type="InterPro" id="IPR002901">
    <property type="entry name" value="MGlyc_endo_b_GlcNAc-like_dom"/>
</dbReference>
<dbReference type="EMBL" id="MBEW02000022">
    <property type="protein sequence ID" value="RDY20723.1"/>
    <property type="molecule type" value="Genomic_DNA"/>
</dbReference>
<feature type="chain" id="PRO_5016571812" evidence="1">
    <location>
        <begin position="22"/>
        <end position="148"/>
    </location>
</feature>
<dbReference type="RefSeq" id="WP_068914003.1">
    <property type="nucleotide sequence ID" value="NZ_MBEW02000022.1"/>
</dbReference>
<dbReference type="Pfam" id="PF01832">
    <property type="entry name" value="Glucosaminidase"/>
    <property type="match status" value="1"/>
</dbReference>
<sequence length="148" mass="17018">MFKIIAATCLVIFLQISPVQASESFYEISNMSENEIYRQVKDTYLSDMAYTLYMIEQNEKINYKAIYAIGALESGYGKCLSNSYNYFGITGKGGYRAFNSKKESLQYLAKLLNNELYKGKSIDDIARIYCPPNADKWAKDVKWLMKNI</sequence>
<dbReference type="STRING" id="1871336.BBG48_05210"/>
<gene>
    <name evidence="3" type="ORF">BBG48_008545</name>
</gene>
<dbReference type="Gene3D" id="1.10.530.10">
    <property type="match status" value="1"/>
</dbReference>
<accession>A0A371IJT1</accession>
<evidence type="ECO:0000313" key="4">
    <source>
        <dbReference type="Proteomes" id="UP000093352"/>
    </source>
</evidence>
<keyword evidence="4" id="KW-1185">Reference proteome</keyword>
<reference evidence="3 4" key="1">
    <citation type="journal article" date="2016" name="Genome Announc.">
        <title>Draft Genome Sequence of Criibacterium bergeronii gen. nov., sp. nov., Strain CCRI-22567T, Isolated from a Vaginal Sample from a Woman with Bacterial Vaginosis.</title>
        <authorList>
            <person name="Maheux A.F."/>
            <person name="Berube E."/>
            <person name="Boudreau D.K."/>
            <person name="Raymond F."/>
            <person name="Corbeil J."/>
            <person name="Roy P.H."/>
            <person name="Boissinot M."/>
            <person name="Omar R.F."/>
        </authorList>
    </citation>
    <scope>NUCLEOTIDE SEQUENCE [LARGE SCALE GENOMIC DNA]</scope>
    <source>
        <strain evidence="3 4">CCRI-22567</strain>
    </source>
</reference>
<evidence type="ECO:0000313" key="3">
    <source>
        <dbReference type="EMBL" id="RDY20723.1"/>
    </source>
</evidence>
<dbReference type="AlphaFoldDB" id="A0A371IJT1"/>
<dbReference type="Proteomes" id="UP000093352">
    <property type="component" value="Unassembled WGS sequence"/>
</dbReference>
<organism evidence="3 4">
    <name type="scientific">Criibacterium bergeronii</name>
    <dbReference type="NCBI Taxonomy" id="1871336"/>
    <lineage>
        <taxon>Bacteria</taxon>
        <taxon>Bacillati</taxon>
        <taxon>Bacillota</taxon>
        <taxon>Clostridia</taxon>
        <taxon>Peptostreptococcales</taxon>
        <taxon>Filifactoraceae</taxon>
        <taxon>Criibacterium</taxon>
    </lineage>
</organism>
<dbReference type="GO" id="GO:0004040">
    <property type="term" value="F:amidase activity"/>
    <property type="evidence" value="ECO:0007669"/>
    <property type="project" value="InterPro"/>
</dbReference>
<evidence type="ECO:0000259" key="2">
    <source>
        <dbReference type="Pfam" id="PF01832"/>
    </source>
</evidence>
<protein>
    <submittedName>
        <fullName evidence="3">Mannosyl-glycoprotein endo-beta-N-acetylglucosamidase</fullName>
    </submittedName>
</protein>
<feature type="signal peptide" evidence="1">
    <location>
        <begin position="1"/>
        <end position="21"/>
    </location>
</feature>
<proteinExistence type="predicted"/>
<evidence type="ECO:0000256" key="1">
    <source>
        <dbReference type="SAM" id="SignalP"/>
    </source>
</evidence>
<name>A0A371IJT1_9FIRM</name>
<comment type="caution">
    <text evidence="3">The sequence shown here is derived from an EMBL/GenBank/DDBJ whole genome shotgun (WGS) entry which is preliminary data.</text>
</comment>
<feature type="domain" description="Mannosyl-glycoprotein endo-beta-N-acetylglucosamidase-like" evidence="2">
    <location>
        <begin position="54"/>
        <end position="145"/>
    </location>
</feature>
<keyword evidence="1" id="KW-0732">Signal</keyword>